<organism evidence="12 13">
    <name type="scientific">Daphnia pulex</name>
    <name type="common">Water flea</name>
    <dbReference type="NCBI Taxonomy" id="6669"/>
    <lineage>
        <taxon>Eukaryota</taxon>
        <taxon>Metazoa</taxon>
        <taxon>Ecdysozoa</taxon>
        <taxon>Arthropoda</taxon>
        <taxon>Crustacea</taxon>
        <taxon>Branchiopoda</taxon>
        <taxon>Diplostraca</taxon>
        <taxon>Cladocera</taxon>
        <taxon>Anomopoda</taxon>
        <taxon>Daphniidae</taxon>
        <taxon>Daphnia</taxon>
    </lineage>
</organism>
<dbReference type="Proteomes" id="UP000000305">
    <property type="component" value="Unassembled WGS sequence"/>
</dbReference>
<feature type="transmembrane region" description="Helical" evidence="9">
    <location>
        <begin position="105"/>
        <end position="125"/>
    </location>
</feature>
<feature type="transmembrane region" description="Helical" evidence="9">
    <location>
        <begin position="190"/>
        <end position="215"/>
    </location>
</feature>
<keyword evidence="8" id="KW-0325">Glycoprotein</keyword>
<evidence type="ECO:0000256" key="1">
    <source>
        <dbReference type="ARBA" id="ARBA00004651"/>
    </source>
</evidence>
<evidence type="ECO:0000256" key="10">
    <source>
        <dbReference type="SAM" id="SignalP"/>
    </source>
</evidence>
<keyword evidence="6 9" id="KW-0472">Membrane</keyword>
<proteinExistence type="inferred from homology"/>
<comment type="similarity">
    <text evidence="2">Belongs to the glutamate-gated ion channel (TC 1.A.10.1) family.</text>
</comment>
<keyword evidence="13" id="KW-1185">Reference proteome</keyword>
<dbReference type="PANTHER" id="PTHR42643:SF24">
    <property type="entry name" value="IONOTROPIC RECEPTOR 60A"/>
    <property type="match status" value="1"/>
</dbReference>
<feature type="chain" id="PRO_5003236938" description="Ionotropic glutamate receptor C-terminal domain-containing protein" evidence="10">
    <location>
        <begin position="23"/>
        <end position="278"/>
    </location>
</feature>
<dbReference type="EMBL" id="GL732540">
    <property type="protein sequence ID" value="EFX82353.1"/>
    <property type="molecule type" value="Genomic_DNA"/>
</dbReference>
<sequence>MSFLPFLTFFTWFIISFHSSSPTPNPLSGQHLRVIWAKMIGHGYLTKNNDLSQQSELLVHDTIATFQYNSVVDFTLPWVYDHFAFLIPVPDETVNINAVVKPFQWPVWLGLGVSIACVIAVLNLIQRYLEYRSGFEMNFKTSNKTQPENLANGNQLRFKKWQTEKQYLYVFGNLLSQGGLFPSKRLPYRLVAGVWTLAAFFFVQSYTSTLFTYVVTPINHPLINSIYDANVYLKDVIRNDFKKTGTCNLQLAKEGFIAVMSSLVLPKNSPYTQTISQG</sequence>
<evidence type="ECO:0000256" key="3">
    <source>
        <dbReference type="ARBA" id="ARBA00022475"/>
    </source>
</evidence>
<evidence type="ECO:0000256" key="4">
    <source>
        <dbReference type="ARBA" id="ARBA00022692"/>
    </source>
</evidence>
<evidence type="ECO:0000313" key="13">
    <source>
        <dbReference type="Proteomes" id="UP000000305"/>
    </source>
</evidence>
<accession>E9GE89</accession>
<dbReference type="Pfam" id="PF00060">
    <property type="entry name" value="Lig_chan"/>
    <property type="match status" value="1"/>
</dbReference>
<dbReference type="InterPro" id="IPR001320">
    <property type="entry name" value="Iontro_rcpt_C"/>
</dbReference>
<dbReference type="KEGG" id="dpx:DAPPUDRAFT_241433"/>
<keyword evidence="10" id="KW-0732">Signal</keyword>
<evidence type="ECO:0000256" key="6">
    <source>
        <dbReference type="ARBA" id="ARBA00023136"/>
    </source>
</evidence>
<keyword evidence="7" id="KW-0675">Receptor</keyword>
<reference evidence="12 13" key="1">
    <citation type="journal article" date="2011" name="Science">
        <title>The ecoresponsive genome of Daphnia pulex.</title>
        <authorList>
            <person name="Colbourne J.K."/>
            <person name="Pfrender M.E."/>
            <person name="Gilbert D."/>
            <person name="Thomas W.K."/>
            <person name="Tucker A."/>
            <person name="Oakley T.H."/>
            <person name="Tokishita S."/>
            <person name="Aerts A."/>
            <person name="Arnold G.J."/>
            <person name="Basu M.K."/>
            <person name="Bauer D.J."/>
            <person name="Caceres C.E."/>
            <person name="Carmel L."/>
            <person name="Casola C."/>
            <person name="Choi J.H."/>
            <person name="Detter J.C."/>
            <person name="Dong Q."/>
            <person name="Dusheyko S."/>
            <person name="Eads B.D."/>
            <person name="Frohlich T."/>
            <person name="Geiler-Samerotte K.A."/>
            <person name="Gerlach D."/>
            <person name="Hatcher P."/>
            <person name="Jogdeo S."/>
            <person name="Krijgsveld J."/>
            <person name="Kriventseva E.V."/>
            <person name="Kultz D."/>
            <person name="Laforsch C."/>
            <person name="Lindquist E."/>
            <person name="Lopez J."/>
            <person name="Manak J.R."/>
            <person name="Muller J."/>
            <person name="Pangilinan J."/>
            <person name="Patwardhan R.P."/>
            <person name="Pitluck S."/>
            <person name="Pritham E.J."/>
            <person name="Rechtsteiner A."/>
            <person name="Rho M."/>
            <person name="Rogozin I.B."/>
            <person name="Sakarya O."/>
            <person name="Salamov A."/>
            <person name="Schaack S."/>
            <person name="Shapiro H."/>
            <person name="Shiga Y."/>
            <person name="Skalitzky C."/>
            <person name="Smith Z."/>
            <person name="Souvorov A."/>
            <person name="Sung W."/>
            <person name="Tang Z."/>
            <person name="Tsuchiya D."/>
            <person name="Tu H."/>
            <person name="Vos H."/>
            <person name="Wang M."/>
            <person name="Wolf Y.I."/>
            <person name="Yamagata H."/>
            <person name="Yamada T."/>
            <person name="Ye Y."/>
            <person name="Shaw J.R."/>
            <person name="Andrews J."/>
            <person name="Crease T.J."/>
            <person name="Tang H."/>
            <person name="Lucas S.M."/>
            <person name="Robertson H.M."/>
            <person name="Bork P."/>
            <person name="Koonin E.V."/>
            <person name="Zdobnov E.M."/>
            <person name="Grigoriev I.V."/>
            <person name="Lynch M."/>
            <person name="Boore J.L."/>
        </authorList>
    </citation>
    <scope>NUCLEOTIDE SEQUENCE [LARGE SCALE GENOMIC DNA]</scope>
</reference>
<evidence type="ECO:0000256" key="2">
    <source>
        <dbReference type="ARBA" id="ARBA00008685"/>
    </source>
</evidence>
<evidence type="ECO:0000256" key="8">
    <source>
        <dbReference type="ARBA" id="ARBA00023180"/>
    </source>
</evidence>
<keyword evidence="3" id="KW-1003">Cell membrane</keyword>
<dbReference type="GO" id="GO:0015276">
    <property type="term" value="F:ligand-gated monoatomic ion channel activity"/>
    <property type="evidence" value="ECO:0007669"/>
    <property type="project" value="InterPro"/>
</dbReference>
<keyword evidence="4 9" id="KW-0812">Transmembrane</keyword>
<dbReference type="SUPFAM" id="SSF53850">
    <property type="entry name" value="Periplasmic binding protein-like II"/>
    <property type="match status" value="1"/>
</dbReference>
<feature type="signal peptide" evidence="10">
    <location>
        <begin position="1"/>
        <end position="22"/>
    </location>
</feature>
<evidence type="ECO:0000256" key="7">
    <source>
        <dbReference type="ARBA" id="ARBA00023170"/>
    </source>
</evidence>
<dbReference type="InterPro" id="IPR052192">
    <property type="entry name" value="Insect_Ionotropic_Sensory_Rcpt"/>
</dbReference>
<dbReference type="OrthoDB" id="6375714at2759"/>
<protein>
    <recommendedName>
        <fullName evidence="11">Ionotropic glutamate receptor C-terminal domain-containing protein</fullName>
    </recommendedName>
</protein>
<dbReference type="Gene3D" id="1.10.287.70">
    <property type="match status" value="1"/>
</dbReference>
<evidence type="ECO:0000256" key="9">
    <source>
        <dbReference type="SAM" id="Phobius"/>
    </source>
</evidence>
<dbReference type="GO" id="GO:0005886">
    <property type="term" value="C:plasma membrane"/>
    <property type="evidence" value="ECO:0007669"/>
    <property type="project" value="UniProtKB-SubCell"/>
</dbReference>
<keyword evidence="5 9" id="KW-1133">Transmembrane helix</keyword>
<evidence type="ECO:0000259" key="11">
    <source>
        <dbReference type="Pfam" id="PF00060"/>
    </source>
</evidence>
<dbReference type="FunFam" id="1.10.287.70:FF:000281">
    <property type="entry name" value="Uncharacterized protein"/>
    <property type="match status" value="1"/>
</dbReference>
<dbReference type="PhylomeDB" id="E9GE89"/>
<evidence type="ECO:0000313" key="12">
    <source>
        <dbReference type="EMBL" id="EFX82353.1"/>
    </source>
</evidence>
<feature type="domain" description="Ionotropic glutamate receptor C-terminal" evidence="11">
    <location>
        <begin position="105"/>
        <end position="228"/>
    </location>
</feature>
<name>E9GE89_DAPPU</name>
<gene>
    <name evidence="12" type="ORF">DAPPUDRAFT_241433</name>
</gene>
<dbReference type="HOGENOM" id="CLU_007257_4_1_1"/>
<dbReference type="PANTHER" id="PTHR42643">
    <property type="entry name" value="IONOTROPIC RECEPTOR 20A-RELATED"/>
    <property type="match status" value="1"/>
</dbReference>
<comment type="subcellular location">
    <subcellularLocation>
        <location evidence="1">Cell membrane</location>
        <topology evidence="1">Multi-pass membrane protein</topology>
    </subcellularLocation>
</comment>
<evidence type="ECO:0000256" key="5">
    <source>
        <dbReference type="ARBA" id="ARBA00022989"/>
    </source>
</evidence>
<dbReference type="InParanoid" id="E9GE89"/>
<dbReference type="AlphaFoldDB" id="E9GE89"/>
<dbReference type="GO" id="GO:0050906">
    <property type="term" value="P:detection of stimulus involved in sensory perception"/>
    <property type="evidence" value="ECO:0007669"/>
    <property type="project" value="UniProtKB-ARBA"/>
</dbReference>